<feature type="region of interest" description="Disordered" evidence="1">
    <location>
        <begin position="1"/>
        <end position="36"/>
    </location>
</feature>
<sequence length="184" mass="20953">MKWTTPSQAPHPSTSQSSAPARSHWALHNSSRKRDEWRRCLTARPPARPSPTPLPPRCNYQVRKCKELRTGSQKQTLHVGGTGDERGGCSPLLFGQYSWESPTVTLRLPNHRVTPTVGGVRQHHHHHYYHHHQPPAARQEPPQPRKHLSMWLVRCVLEKWSPLLPLHRTSLSPVSRGAFCLPSL</sequence>
<evidence type="ECO:0000313" key="3">
    <source>
        <dbReference type="Proteomes" id="UP000324222"/>
    </source>
</evidence>
<organism evidence="2 3">
    <name type="scientific">Portunus trituberculatus</name>
    <name type="common">Swimming crab</name>
    <name type="synonym">Neptunus trituberculatus</name>
    <dbReference type="NCBI Taxonomy" id="210409"/>
    <lineage>
        <taxon>Eukaryota</taxon>
        <taxon>Metazoa</taxon>
        <taxon>Ecdysozoa</taxon>
        <taxon>Arthropoda</taxon>
        <taxon>Crustacea</taxon>
        <taxon>Multicrustacea</taxon>
        <taxon>Malacostraca</taxon>
        <taxon>Eumalacostraca</taxon>
        <taxon>Eucarida</taxon>
        <taxon>Decapoda</taxon>
        <taxon>Pleocyemata</taxon>
        <taxon>Brachyura</taxon>
        <taxon>Eubrachyura</taxon>
        <taxon>Portunoidea</taxon>
        <taxon>Portunidae</taxon>
        <taxon>Portuninae</taxon>
        <taxon>Portunus</taxon>
    </lineage>
</organism>
<keyword evidence="3" id="KW-1185">Reference proteome</keyword>
<protein>
    <submittedName>
        <fullName evidence="2">Uncharacterized protein</fullName>
    </submittedName>
</protein>
<evidence type="ECO:0000313" key="2">
    <source>
        <dbReference type="EMBL" id="MPC22323.1"/>
    </source>
</evidence>
<feature type="region of interest" description="Disordered" evidence="1">
    <location>
        <begin position="123"/>
        <end position="144"/>
    </location>
</feature>
<name>A0A5B7DMP7_PORTR</name>
<feature type="compositionally biased region" description="Polar residues" evidence="1">
    <location>
        <begin position="1"/>
        <end position="20"/>
    </location>
</feature>
<reference evidence="2 3" key="1">
    <citation type="submission" date="2019-05" db="EMBL/GenBank/DDBJ databases">
        <title>Another draft genome of Portunus trituberculatus and its Hox gene families provides insights of decapod evolution.</title>
        <authorList>
            <person name="Jeong J.-H."/>
            <person name="Song I."/>
            <person name="Kim S."/>
            <person name="Choi T."/>
            <person name="Kim D."/>
            <person name="Ryu S."/>
            <person name="Kim W."/>
        </authorList>
    </citation>
    <scope>NUCLEOTIDE SEQUENCE [LARGE SCALE GENOMIC DNA]</scope>
    <source>
        <tissue evidence="2">Muscle</tissue>
    </source>
</reference>
<dbReference type="Proteomes" id="UP000324222">
    <property type="component" value="Unassembled WGS sequence"/>
</dbReference>
<dbReference type="AlphaFoldDB" id="A0A5B7DMP7"/>
<feature type="compositionally biased region" description="Basic residues" evidence="1">
    <location>
        <begin position="123"/>
        <end position="133"/>
    </location>
</feature>
<dbReference type="EMBL" id="VSRR010001075">
    <property type="protein sequence ID" value="MPC22323.1"/>
    <property type="molecule type" value="Genomic_DNA"/>
</dbReference>
<accession>A0A5B7DMP7</accession>
<gene>
    <name evidence="2" type="ORF">E2C01_015333</name>
</gene>
<comment type="caution">
    <text evidence="2">The sequence shown here is derived from an EMBL/GenBank/DDBJ whole genome shotgun (WGS) entry which is preliminary data.</text>
</comment>
<evidence type="ECO:0000256" key="1">
    <source>
        <dbReference type="SAM" id="MobiDB-lite"/>
    </source>
</evidence>
<proteinExistence type="predicted"/>